<dbReference type="PANTHER" id="PTHR47526:SF4">
    <property type="entry name" value="SWIM-TYPE DOMAIN-CONTAINING PROTEIN"/>
    <property type="match status" value="1"/>
</dbReference>
<organism evidence="1 2">
    <name type="scientific">Mya arenaria</name>
    <name type="common">Soft-shell clam</name>
    <dbReference type="NCBI Taxonomy" id="6604"/>
    <lineage>
        <taxon>Eukaryota</taxon>
        <taxon>Metazoa</taxon>
        <taxon>Spiralia</taxon>
        <taxon>Lophotrochozoa</taxon>
        <taxon>Mollusca</taxon>
        <taxon>Bivalvia</taxon>
        <taxon>Autobranchia</taxon>
        <taxon>Heteroconchia</taxon>
        <taxon>Euheterodonta</taxon>
        <taxon>Imparidentia</taxon>
        <taxon>Neoheterodontei</taxon>
        <taxon>Myida</taxon>
        <taxon>Myoidea</taxon>
        <taxon>Myidae</taxon>
        <taxon>Mya</taxon>
    </lineage>
</organism>
<protein>
    <submittedName>
        <fullName evidence="1">Uncharacterized protein</fullName>
    </submittedName>
</protein>
<evidence type="ECO:0000313" key="1">
    <source>
        <dbReference type="EMBL" id="WAR11133.1"/>
    </source>
</evidence>
<dbReference type="Proteomes" id="UP001164746">
    <property type="component" value="Chromosome 7"/>
</dbReference>
<evidence type="ECO:0000313" key="2">
    <source>
        <dbReference type="Proteomes" id="UP001164746"/>
    </source>
</evidence>
<dbReference type="EMBL" id="CP111018">
    <property type="protein sequence ID" value="WAR11133.1"/>
    <property type="molecule type" value="Genomic_DNA"/>
</dbReference>
<keyword evidence="2" id="KW-1185">Reference proteome</keyword>
<reference evidence="1" key="1">
    <citation type="submission" date="2022-11" db="EMBL/GenBank/DDBJ databases">
        <title>Centuries of genome instability and evolution in soft-shell clam transmissible cancer (bioRxiv).</title>
        <authorList>
            <person name="Hart S.F.M."/>
            <person name="Yonemitsu M.A."/>
            <person name="Giersch R.M."/>
            <person name="Beal B.F."/>
            <person name="Arriagada G."/>
            <person name="Davis B.W."/>
            <person name="Ostrander E.A."/>
            <person name="Goff S.P."/>
            <person name="Metzger M.J."/>
        </authorList>
    </citation>
    <scope>NUCLEOTIDE SEQUENCE</scope>
    <source>
        <strain evidence="1">MELC-2E11</strain>
        <tissue evidence="1">Siphon/mantle</tissue>
    </source>
</reference>
<gene>
    <name evidence="1" type="ORF">MAR_036209</name>
</gene>
<sequence>MKYETLTSVLKKRFNTVIMSVLHMFSHLPKKLKRRKPALLSIVKEHLNAYKPKTVTTKYPKMLTNLRGKDAQLCRTFKMCNDINIEVSKEEVSNVEKATKKQCEENLGRMTAYKMQNACHTDPLNPSQSLIMEICYPQRNKF</sequence>
<name>A0ABY7EMC9_MYAAR</name>
<accession>A0ABY7EMC9</accession>
<proteinExistence type="predicted"/>
<dbReference type="PANTHER" id="PTHR47526">
    <property type="entry name" value="ATP-DEPENDENT DNA HELICASE"/>
    <property type="match status" value="1"/>
</dbReference>